<gene>
    <name evidence="1" type="ORF">EGJ44_03495</name>
</gene>
<protein>
    <submittedName>
        <fullName evidence="1">Uncharacterized protein</fullName>
    </submittedName>
</protein>
<evidence type="ECO:0000313" key="1">
    <source>
        <dbReference type="EMBL" id="RRW38417.1"/>
    </source>
</evidence>
<organism evidence="1 2">
    <name type="scientific">Ectopseudomonas oleovorans</name>
    <name type="common">Pseudomonas oleovorans</name>
    <dbReference type="NCBI Taxonomy" id="301"/>
    <lineage>
        <taxon>Bacteria</taxon>
        <taxon>Pseudomonadati</taxon>
        <taxon>Pseudomonadota</taxon>
        <taxon>Gammaproteobacteria</taxon>
        <taxon>Pseudomonadales</taxon>
        <taxon>Pseudomonadaceae</taxon>
        <taxon>Ectopseudomonas</taxon>
    </lineage>
</organism>
<evidence type="ECO:0000313" key="2">
    <source>
        <dbReference type="Proteomes" id="UP000272833"/>
    </source>
</evidence>
<reference evidence="1 2" key="1">
    <citation type="submission" date="2018-10" db="EMBL/GenBank/DDBJ databases">
        <title>Transmission dynamics of multidrug resistant bacteria on intensive care unit surfaces.</title>
        <authorList>
            <person name="D'Souza A.W."/>
            <person name="Potter R.F."/>
            <person name="Wallace M."/>
            <person name="Shupe A."/>
            <person name="Patel S."/>
            <person name="Sun S."/>
            <person name="Gul D."/>
            <person name="Kwon J.H."/>
            <person name="Andleeb S."/>
            <person name="Burnham C.-A.D."/>
            <person name="Dantas G."/>
        </authorList>
    </citation>
    <scope>NUCLEOTIDE SEQUENCE [LARGE SCALE GENOMIC DNA]</scope>
    <source>
        <strain evidence="1 2">PO_271</strain>
    </source>
</reference>
<proteinExistence type="predicted"/>
<dbReference type="Proteomes" id="UP000272833">
    <property type="component" value="Unassembled WGS sequence"/>
</dbReference>
<accession>A0A3R8XXT5</accession>
<comment type="caution">
    <text evidence="1">The sequence shown here is derived from an EMBL/GenBank/DDBJ whole genome shotgun (WGS) entry which is preliminary data.</text>
</comment>
<dbReference type="AlphaFoldDB" id="A0A3R8XXT5"/>
<dbReference type="EMBL" id="RHRS01000006">
    <property type="protein sequence ID" value="RRW38417.1"/>
    <property type="molecule type" value="Genomic_DNA"/>
</dbReference>
<name>A0A3R8XXT5_ECTOL</name>
<sequence>MHPLPTLSADIALDKPQGNPEVVVIPAQAGIQNLRSTWAPAFAGVTENGFFRAPLRYTRPSRSCEPMNYLVRMAHPTESA</sequence>